<dbReference type="GeneTree" id="ENSGT01010000222686"/>
<sequence>WDSAMSARSSASSSSCWIFLYLDRWTLASAHSSYPGLKFLELFLATLHSQILSLIQAVLQVLNSSLKVLLHPLQVSTSVLLLLQLLSHHSSLENMTSINRGIIPAPDLRIQSALHGVSHSLAVPLDLLNLFIFLCQLPVYFTFDLVELQLNTQDLRLFVLQSSLII</sequence>
<name>A0A3B4FW01_9CICH</name>
<reference evidence="1" key="1">
    <citation type="submission" date="2023-09" db="UniProtKB">
        <authorList>
            <consortium name="Ensembl"/>
        </authorList>
    </citation>
    <scope>IDENTIFICATION</scope>
</reference>
<proteinExistence type="predicted"/>
<protein>
    <submittedName>
        <fullName evidence="1">Uncharacterized protein</fullName>
    </submittedName>
</protein>
<evidence type="ECO:0000313" key="1">
    <source>
        <dbReference type="Ensembl" id="ENSPNYP00000013788.1"/>
    </source>
</evidence>
<organism evidence="1">
    <name type="scientific">Pundamilia nyererei</name>
    <dbReference type="NCBI Taxonomy" id="303518"/>
    <lineage>
        <taxon>Eukaryota</taxon>
        <taxon>Metazoa</taxon>
        <taxon>Chordata</taxon>
        <taxon>Craniata</taxon>
        <taxon>Vertebrata</taxon>
        <taxon>Euteleostomi</taxon>
        <taxon>Actinopterygii</taxon>
        <taxon>Neopterygii</taxon>
        <taxon>Teleostei</taxon>
        <taxon>Neoteleostei</taxon>
        <taxon>Acanthomorphata</taxon>
        <taxon>Ovalentaria</taxon>
        <taxon>Cichlomorphae</taxon>
        <taxon>Cichliformes</taxon>
        <taxon>Cichlidae</taxon>
        <taxon>African cichlids</taxon>
        <taxon>Pseudocrenilabrinae</taxon>
        <taxon>Haplochromini</taxon>
        <taxon>Pundamilia</taxon>
    </lineage>
</organism>
<dbReference type="AlphaFoldDB" id="A0A3B4FW01"/>
<accession>A0A3B4FW01</accession>
<dbReference type="Ensembl" id="ENSPNYT00000014134.1">
    <property type="protein sequence ID" value="ENSPNYP00000013788.1"/>
    <property type="gene ID" value="ENSPNYG00000010461.1"/>
</dbReference>